<organism evidence="11 12">
    <name type="scientific">Meloidogyne enterolobii</name>
    <name type="common">Root-knot nematode worm</name>
    <name type="synonym">Meloidogyne mayaguensis</name>
    <dbReference type="NCBI Taxonomy" id="390850"/>
    <lineage>
        <taxon>Eukaryota</taxon>
        <taxon>Metazoa</taxon>
        <taxon>Ecdysozoa</taxon>
        <taxon>Nematoda</taxon>
        <taxon>Chromadorea</taxon>
        <taxon>Rhabditida</taxon>
        <taxon>Tylenchina</taxon>
        <taxon>Tylenchomorpha</taxon>
        <taxon>Tylenchoidea</taxon>
        <taxon>Meloidogynidae</taxon>
        <taxon>Meloidogyninae</taxon>
        <taxon>Meloidogyne</taxon>
    </lineage>
</organism>
<dbReference type="OrthoDB" id="10252354at2759"/>
<dbReference type="SUPFAM" id="SSF54277">
    <property type="entry name" value="CAD &amp; PB1 domains"/>
    <property type="match status" value="1"/>
</dbReference>
<sequence>MPLNIFVTAEEEKKEVKIDDITLMFFDTLMASLNAAFPNIKTFYDFFEYFDEDGDKVSVRSDDELQTFLVEVIRNFEENNKKLEIKLKSNNLLISQQLSIEEEDDGVLDSYLNGNQECCSLTLPKIVMEENNGEKNKKILFDKQIRNSSPNTNIIFGPEDLQLIECLSEGQFGTVYKALDVKNDRLLAIKCLALDGGNGTRQGLLNEIAILKKSAHPNIVTFHAALFVENNLLICMELMDALSLDLYGQLHPLVLGACTVAIVEGLKHLWDNSIIHRDIKPSNFLVNSFGEVKLADFGVSKQMAQSIAWSYVGTKVYMAPERINGNVYNVASDIWSLGISLAEMALGQFPFKNDLNMDIKSTESLIIKPEHIFALLSEKELIAIGNGFTEELIYGCLKLNPNQRFNGNAIISTKFLLAHQPMNKNIVADFINERRKNGLLQKQNTES</sequence>
<dbReference type="Gene3D" id="3.30.200.20">
    <property type="entry name" value="Phosphorylase Kinase, domain 1"/>
    <property type="match status" value="1"/>
</dbReference>
<dbReference type="InterPro" id="IPR000719">
    <property type="entry name" value="Prot_kinase_dom"/>
</dbReference>
<dbReference type="PROSITE" id="PS50011">
    <property type="entry name" value="PROTEIN_KINASE_DOM"/>
    <property type="match status" value="1"/>
</dbReference>
<dbReference type="GO" id="GO:0004708">
    <property type="term" value="F:MAP kinase kinase activity"/>
    <property type="evidence" value="ECO:0007669"/>
    <property type="project" value="UniProtKB-EC"/>
</dbReference>
<accession>A0A6V7UY25</accession>
<gene>
    <name evidence="11" type="ORF">MENT_LOCUS18839</name>
</gene>
<reference evidence="11 12" key="1">
    <citation type="submission" date="2020-08" db="EMBL/GenBank/DDBJ databases">
        <authorList>
            <person name="Koutsovoulos G."/>
            <person name="Danchin GJ E."/>
        </authorList>
    </citation>
    <scope>NUCLEOTIDE SEQUENCE [LARGE SCALE GENOMIC DNA]</scope>
</reference>
<dbReference type="SMART" id="SM00220">
    <property type="entry name" value="S_TKc"/>
    <property type="match status" value="1"/>
</dbReference>
<evidence type="ECO:0000256" key="1">
    <source>
        <dbReference type="ARBA" id="ARBA00022679"/>
    </source>
</evidence>
<proteinExistence type="inferred from homology"/>
<dbReference type="EMBL" id="CAJEWN010000129">
    <property type="protein sequence ID" value="CAD2167542.1"/>
    <property type="molecule type" value="Genomic_DNA"/>
</dbReference>
<dbReference type="Pfam" id="PF00069">
    <property type="entry name" value="Pkinase"/>
    <property type="match status" value="1"/>
</dbReference>
<comment type="catalytic activity">
    <reaction evidence="9">
        <text>L-tyrosyl-[protein] + ATP = O-phospho-L-tyrosyl-[protein] + ADP + H(+)</text>
        <dbReference type="Rhea" id="RHEA:10596"/>
        <dbReference type="Rhea" id="RHEA-COMP:10136"/>
        <dbReference type="Rhea" id="RHEA-COMP:20101"/>
        <dbReference type="ChEBI" id="CHEBI:15378"/>
        <dbReference type="ChEBI" id="CHEBI:30616"/>
        <dbReference type="ChEBI" id="CHEBI:46858"/>
        <dbReference type="ChEBI" id="CHEBI:61978"/>
        <dbReference type="ChEBI" id="CHEBI:456216"/>
        <dbReference type="EC" id="2.7.12.2"/>
    </reaction>
</comment>
<evidence type="ECO:0000256" key="8">
    <source>
        <dbReference type="ARBA" id="ARBA00049299"/>
    </source>
</evidence>
<keyword evidence="3" id="KW-0418">Kinase</keyword>
<evidence type="ECO:0000256" key="2">
    <source>
        <dbReference type="ARBA" id="ARBA00022741"/>
    </source>
</evidence>
<keyword evidence="2" id="KW-0547">Nucleotide-binding</keyword>
<evidence type="ECO:0000313" key="11">
    <source>
        <dbReference type="EMBL" id="CAD2167542.1"/>
    </source>
</evidence>
<evidence type="ECO:0000256" key="6">
    <source>
        <dbReference type="ARBA" id="ARBA00038999"/>
    </source>
</evidence>
<comment type="catalytic activity">
    <reaction evidence="7">
        <text>L-seryl-[protein] + ATP = O-phospho-L-seryl-[protein] + ADP + H(+)</text>
        <dbReference type="Rhea" id="RHEA:17989"/>
        <dbReference type="Rhea" id="RHEA-COMP:9863"/>
        <dbReference type="Rhea" id="RHEA-COMP:11604"/>
        <dbReference type="ChEBI" id="CHEBI:15378"/>
        <dbReference type="ChEBI" id="CHEBI:29999"/>
        <dbReference type="ChEBI" id="CHEBI:30616"/>
        <dbReference type="ChEBI" id="CHEBI:83421"/>
        <dbReference type="ChEBI" id="CHEBI:456216"/>
        <dbReference type="EC" id="2.7.12.2"/>
    </reaction>
</comment>
<dbReference type="Gene3D" id="3.10.20.90">
    <property type="entry name" value="Phosphatidylinositol 3-kinase Catalytic Subunit, Chain A, domain 1"/>
    <property type="match status" value="1"/>
</dbReference>
<protein>
    <recommendedName>
        <fullName evidence="6">mitogen-activated protein kinase kinase</fullName>
        <ecNumber evidence="6">2.7.12.2</ecNumber>
    </recommendedName>
</protein>
<evidence type="ECO:0000313" key="12">
    <source>
        <dbReference type="Proteomes" id="UP000580250"/>
    </source>
</evidence>
<keyword evidence="4" id="KW-0067">ATP-binding</keyword>
<keyword evidence="1" id="KW-0808">Transferase</keyword>
<evidence type="ECO:0000256" key="3">
    <source>
        <dbReference type="ARBA" id="ARBA00022777"/>
    </source>
</evidence>
<dbReference type="PANTHER" id="PTHR48013">
    <property type="entry name" value="DUAL SPECIFICITY MITOGEN-ACTIVATED PROTEIN KINASE KINASE 5-RELATED"/>
    <property type="match status" value="1"/>
</dbReference>
<dbReference type="SUPFAM" id="SSF56112">
    <property type="entry name" value="Protein kinase-like (PK-like)"/>
    <property type="match status" value="1"/>
</dbReference>
<dbReference type="Proteomes" id="UP000580250">
    <property type="component" value="Unassembled WGS sequence"/>
</dbReference>
<feature type="domain" description="Protein kinase" evidence="10">
    <location>
        <begin position="161"/>
        <end position="416"/>
    </location>
</feature>
<evidence type="ECO:0000256" key="5">
    <source>
        <dbReference type="ARBA" id="ARBA00038035"/>
    </source>
</evidence>
<comment type="caution">
    <text evidence="11">The sequence shown here is derived from an EMBL/GenBank/DDBJ whole genome shotgun (WGS) entry which is preliminary data.</text>
</comment>
<dbReference type="InterPro" id="IPR008271">
    <property type="entry name" value="Ser/Thr_kinase_AS"/>
</dbReference>
<name>A0A6V7UY25_MELEN</name>
<dbReference type="PANTHER" id="PTHR48013:SF9">
    <property type="entry name" value="DUAL SPECIFICITY MITOGEN-ACTIVATED PROTEIN KINASE KINASE 5"/>
    <property type="match status" value="1"/>
</dbReference>
<dbReference type="EC" id="2.7.12.2" evidence="6"/>
<evidence type="ECO:0000259" key="10">
    <source>
        <dbReference type="PROSITE" id="PS50011"/>
    </source>
</evidence>
<comment type="catalytic activity">
    <reaction evidence="8">
        <text>L-threonyl-[protein] + ATP = O-phospho-L-threonyl-[protein] + ADP + H(+)</text>
        <dbReference type="Rhea" id="RHEA:46608"/>
        <dbReference type="Rhea" id="RHEA-COMP:11060"/>
        <dbReference type="Rhea" id="RHEA-COMP:11605"/>
        <dbReference type="ChEBI" id="CHEBI:15378"/>
        <dbReference type="ChEBI" id="CHEBI:30013"/>
        <dbReference type="ChEBI" id="CHEBI:30616"/>
        <dbReference type="ChEBI" id="CHEBI:61977"/>
        <dbReference type="ChEBI" id="CHEBI:456216"/>
        <dbReference type="EC" id="2.7.12.2"/>
    </reaction>
</comment>
<dbReference type="InterPro" id="IPR011009">
    <property type="entry name" value="Kinase-like_dom_sf"/>
</dbReference>
<dbReference type="PROSITE" id="PS00108">
    <property type="entry name" value="PROTEIN_KINASE_ST"/>
    <property type="match status" value="1"/>
</dbReference>
<dbReference type="GO" id="GO:0005524">
    <property type="term" value="F:ATP binding"/>
    <property type="evidence" value="ECO:0007669"/>
    <property type="project" value="UniProtKB-KW"/>
</dbReference>
<evidence type="ECO:0000256" key="9">
    <source>
        <dbReference type="ARBA" id="ARBA00051693"/>
    </source>
</evidence>
<comment type="similarity">
    <text evidence="5">Belongs to the protein kinase superfamily. STE Ser/Thr protein kinase family. MAP kinase kinase subfamily.</text>
</comment>
<evidence type="ECO:0000256" key="4">
    <source>
        <dbReference type="ARBA" id="ARBA00022840"/>
    </source>
</evidence>
<evidence type="ECO:0000256" key="7">
    <source>
        <dbReference type="ARBA" id="ARBA00049014"/>
    </source>
</evidence>
<dbReference type="Gene3D" id="1.10.510.10">
    <property type="entry name" value="Transferase(Phosphotransferase) domain 1"/>
    <property type="match status" value="1"/>
</dbReference>
<dbReference type="AlphaFoldDB" id="A0A6V7UY25"/>